<feature type="region of interest" description="Disordered" evidence="1">
    <location>
        <begin position="1"/>
        <end position="87"/>
    </location>
</feature>
<dbReference type="EMBL" id="JAULSW010000001">
    <property type="protein sequence ID" value="KAK3395006.1"/>
    <property type="molecule type" value="Genomic_DNA"/>
</dbReference>
<reference evidence="2" key="2">
    <citation type="submission" date="2023-06" db="EMBL/GenBank/DDBJ databases">
        <authorList>
            <consortium name="Lawrence Berkeley National Laboratory"/>
            <person name="Haridas S."/>
            <person name="Hensen N."/>
            <person name="Bonometti L."/>
            <person name="Westerberg I."/>
            <person name="Brannstrom I.O."/>
            <person name="Guillou S."/>
            <person name="Cros-Aarteil S."/>
            <person name="Calhoun S."/>
            <person name="Kuo A."/>
            <person name="Mondo S."/>
            <person name="Pangilinan J."/>
            <person name="Riley R."/>
            <person name="LaButti K."/>
            <person name="Andreopoulos B."/>
            <person name="Lipzen A."/>
            <person name="Chen C."/>
            <person name="Yanf M."/>
            <person name="Daum C."/>
            <person name="Ng V."/>
            <person name="Clum A."/>
            <person name="Steindorff A."/>
            <person name="Ohm R."/>
            <person name="Martin F."/>
            <person name="Silar P."/>
            <person name="Natvig D."/>
            <person name="Lalanne C."/>
            <person name="Gautier V."/>
            <person name="Ament-velasquez S.L."/>
            <person name="Kruys A."/>
            <person name="Hutchinson M.I."/>
            <person name="Powell A.J."/>
            <person name="Barry K."/>
            <person name="Miller A.N."/>
            <person name="Grigoriev I.V."/>
            <person name="Debuchy R."/>
            <person name="Gladieux P."/>
            <person name="Thoren M.H."/>
            <person name="Johannesson H."/>
        </authorList>
    </citation>
    <scope>NUCLEOTIDE SEQUENCE</scope>
    <source>
        <strain evidence="2">CBS 232.78</strain>
    </source>
</reference>
<gene>
    <name evidence="2" type="ORF">B0H63DRAFT_462535</name>
</gene>
<dbReference type="AlphaFoldDB" id="A0AAE0P7W0"/>
<protein>
    <submittedName>
        <fullName evidence="2">Uncharacterized protein</fullName>
    </submittedName>
</protein>
<accession>A0AAE0P7W0</accession>
<reference evidence="2" key="1">
    <citation type="journal article" date="2023" name="Mol. Phylogenet. Evol.">
        <title>Genome-scale phylogeny and comparative genomics of the fungal order Sordariales.</title>
        <authorList>
            <person name="Hensen N."/>
            <person name="Bonometti L."/>
            <person name="Westerberg I."/>
            <person name="Brannstrom I.O."/>
            <person name="Guillou S."/>
            <person name="Cros-Aarteil S."/>
            <person name="Calhoun S."/>
            <person name="Haridas S."/>
            <person name="Kuo A."/>
            <person name="Mondo S."/>
            <person name="Pangilinan J."/>
            <person name="Riley R."/>
            <person name="LaButti K."/>
            <person name="Andreopoulos B."/>
            <person name="Lipzen A."/>
            <person name="Chen C."/>
            <person name="Yan M."/>
            <person name="Daum C."/>
            <person name="Ng V."/>
            <person name="Clum A."/>
            <person name="Steindorff A."/>
            <person name="Ohm R.A."/>
            <person name="Martin F."/>
            <person name="Silar P."/>
            <person name="Natvig D.O."/>
            <person name="Lalanne C."/>
            <person name="Gautier V."/>
            <person name="Ament-Velasquez S.L."/>
            <person name="Kruys A."/>
            <person name="Hutchinson M.I."/>
            <person name="Powell A.J."/>
            <person name="Barry K."/>
            <person name="Miller A.N."/>
            <person name="Grigoriev I.V."/>
            <person name="Debuchy R."/>
            <person name="Gladieux P."/>
            <person name="Hiltunen Thoren M."/>
            <person name="Johannesson H."/>
        </authorList>
    </citation>
    <scope>NUCLEOTIDE SEQUENCE</scope>
    <source>
        <strain evidence="2">CBS 232.78</strain>
    </source>
</reference>
<proteinExistence type="predicted"/>
<sequence>MPLFAPQSSSSSRSSQMSDNDDPTVNPSSPITIPRPPRVFVKEWNEISPTATTQPIPCPSRSAARLDSGYATGNNPSPEKPSKVRQDAAEADALAAPVRSSPLPGRDDLQAFRTNVDYTFNARFREVVPELERLLQKHMQRGSISLFQSSKARARKQTTTISIRLMTVGKTFAVAKPAIVIFVCGQQTSSLEGLLRQPHMRQLYQPDDGITPCFDMVIVAEAPRKRFLEDVSVVWDPSLTRERDLVTYCGVQIRLEARSHQRSVAATLGGVVKITYSPGNVCLVGMTAGHVIETLFDSDPEKQEYSSADQSLLKLEEHESPISWTSSFQKLTGKLLYPSMLEVDDDEEAPLIPPRDWALFEMNGRLKIKPNLLQTLGLGQSASNKAHSRGHFGNCLTTAPHDSFPVDEPIEVVLLSGSHQHSAAAMLGELSHLPGGIMLDSDQGFVDAYLLTLDERDDPISVQDGDSGSWVVNPISMEVYGHVVATDCTGDAYVIPLHATFAEMKELLGVESVDLPSTADLLDAALRASTFTSMPPPAVTTKDATPPYGGETKMTMMAMDFSRDRRTSEVLSLCGDLHRDLKRLSVSDDGDSGYGSASSPGRMISFSRSRVEMGNEDDE</sequence>
<evidence type="ECO:0000313" key="3">
    <source>
        <dbReference type="Proteomes" id="UP001285441"/>
    </source>
</evidence>
<evidence type="ECO:0000256" key="1">
    <source>
        <dbReference type="SAM" id="MobiDB-lite"/>
    </source>
</evidence>
<evidence type="ECO:0000313" key="2">
    <source>
        <dbReference type="EMBL" id="KAK3395006.1"/>
    </source>
</evidence>
<feature type="region of interest" description="Disordered" evidence="1">
    <location>
        <begin position="585"/>
        <end position="619"/>
    </location>
</feature>
<dbReference type="Proteomes" id="UP001285441">
    <property type="component" value="Unassembled WGS sequence"/>
</dbReference>
<feature type="compositionally biased region" description="Low complexity" evidence="1">
    <location>
        <begin position="7"/>
        <end position="18"/>
    </location>
</feature>
<name>A0AAE0P7W0_9PEZI</name>
<comment type="caution">
    <text evidence="2">The sequence shown here is derived from an EMBL/GenBank/DDBJ whole genome shotgun (WGS) entry which is preliminary data.</text>
</comment>
<keyword evidence="3" id="KW-1185">Reference proteome</keyword>
<organism evidence="2 3">
    <name type="scientific">Podospora didyma</name>
    <dbReference type="NCBI Taxonomy" id="330526"/>
    <lineage>
        <taxon>Eukaryota</taxon>
        <taxon>Fungi</taxon>
        <taxon>Dikarya</taxon>
        <taxon>Ascomycota</taxon>
        <taxon>Pezizomycotina</taxon>
        <taxon>Sordariomycetes</taxon>
        <taxon>Sordariomycetidae</taxon>
        <taxon>Sordariales</taxon>
        <taxon>Podosporaceae</taxon>
        <taxon>Podospora</taxon>
    </lineage>
</organism>